<feature type="region of interest" description="Disordered" evidence="1">
    <location>
        <begin position="75"/>
        <end position="96"/>
    </location>
</feature>
<protein>
    <submittedName>
        <fullName evidence="2">Uncharacterized protein</fullName>
    </submittedName>
</protein>
<sequence length="211" mass="24464">MSSHPWRLVILESAFQHYDGYSVRGRLVKGCHNIYRFIELVQSGKVVVGAMTSDRRHLPMGVVHVLYKVTQRDTRTKPGNLRRSVRPPSDASEDYEPKTLTEANIWTRDTLSIAVREAFQEAFNRDPKFPRVRSSLPLHGTIDAYFEGKVCIGRRPITYDIQNNKKVQSYLPFIAPSEDPYWMASLCSIDVDRREVFVKVFYFIHNEQTLI</sequence>
<gene>
    <name evidence="2" type="ORF">chiPu_0015683</name>
</gene>
<dbReference type="EMBL" id="BEZZ01000955">
    <property type="protein sequence ID" value="GCC37182.1"/>
    <property type="molecule type" value="Genomic_DNA"/>
</dbReference>
<organism evidence="2 3">
    <name type="scientific">Chiloscyllium punctatum</name>
    <name type="common">Brownbanded bambooshark</name>
    <name type="synonym">Hemiscyllium punctatum</name>
    <dbReference type="NCBI Taxonomy" id="137246"/>
    <lineage>
        <taxon>Eukaryota</taxon>
        <taxon>Metazoa</taxon>
        <taxon>Chordata</taxon>
        <taxon>Craniata</taxon>
        <taxon>Vertebrata</taxon>
        <taxon>Chondrichthyes</taxon>
        <taxon>Elasmobranchii</taxon>
        <taxon>Galeomorphii</taxon>
        <taxon>Galeoidea</taxon>
        <taxon>Orectolobiformes</taxon>
        <taxon>Hemiscylliidae</taxon>
        <taxon>Chiloscyllium</taxon>
    </lineage>
</organism>
<evidence type="ECO:0000313" key="2">
    <source>
        <dbReference type="EMBL" id="GCC37182.1"/>
    </source>
</evidence>
<evidence type="ECO:0000256" key="1">
    <source>
        <dbReference type="SAM" id="MobiDB-lite"/>
    </source>
</evidence>
<dbReference type="Proteomes" id="UP000287033">
    <property type="component" value="Unassembled WGS sequence"/>
</dbReference>
<comment type="caution">
    <text evidence="2">The sequence shown here is derived from an EMBL/GenBank/DDBJ whole genome shotgun (WGS) entry which is preliminary data.</text>
</comment>
<keyword evidence="3" id="KW-1185">Reference proteome</keyword>
<proteinExistence type="predicted"/>
<accession>A0A401T3G0</accession>
<name>A0A401T3G0_CHIPU</name>
<evidence type="ECO:0000313" key="3">
    <source>
        <dbReference type="Proteomes" id="UP000287033"/>
    </source>
</evidence>
<dbReference type="AlphaFoldDB" id="A0A401T3G0"/>
<reference evidence="2 3" key="1">
    <citation type="journal article" date="2018" name="Nat. Ecol. Evol.">
        <title>Shark genomes provide insights into elasmobranch evolution and the origin of vertebrates.</title>
        <authorList>
            <person name="Hara Y"/>
            <person name="Yamaguchi K"/>
            <person name="Onimaru K"/>
            <person name="Kadota M"/>
            <person name="Koyanagi M"/>
            <person name="Keeley SD"/>
            <person name="Tatsumi K"/>
            <person name="Tanaka K"/>
            <person name="Motone F"/>
            <person name="Kageyama Y"/>
            <person name="Nozu R"/>
            <person name="Adachi N"/>
            <person name="Nishimura O"/>
            <person name="Nakagawa R"/>
            <person name="Tanegashima C"/>
            <person name="Kiyatake I"/>
            <person name="Matsumoto R"/>
            <person name="Murakumo K"/>
            <person name="Nishida K"/>
            <person name="Terakita A"/>
            <person name="Kuratani S"/>
            <person name="Sato K"/>
            <person name="Hyodo S Kuraku.S."/>
        </authorList>
    </citation>
    <scope>NUCLEOTIDE SEQUENCE [LARGE SCALE GENOMIC DNA]</scope>
</reference>